<evidence type="ECO:0000313" key="1">
    <source>
        <dbReference type="EMBL" id="GIQ85719.1"/>
    </source>
</evidence>
<accession>A0A9K3GL59</accession>
<evidence type="ECO:0000313" key="3">
    <source>
        <dbReference type="Proteomes" id="UP000265618"/>
    </source>
</evidence>
<dbReference type="AlphaFoldDB" id="A0A9K3GL59"/>
<name>A0A9K3GL59_9EUKA</name>
<organism evidence="2 3">
    <name type="scientific">Kipferlia bialata</name>
    <dbReference type="NCBI Taxonomy" id="797122"/>
    <lineage>
        <taxon>Eukaryota</taxon>
        <taxon>Metamonada</taxon>
        <taxon>Carpediemonas-like organisms</taxon>
        <taxon>Kipferlia</taxon>
    </lineage>
</organism>
<sequence length="572" mass="61978">MIYLYTNTDTQVSFSYSADPALEREAGDRRMVNKEEIDMGLSEAHKTQRTLSYTHHTQTSPLVPPIFSSGALEAVRHSVLLLLCPPSPAAPVFVTPNGATMPGMARPGFNAVAYQLPLGAWCLDIGRQTLSLKTSYRRHADKLRVTLDAIACRIMPPTDVPICFRKAIPVPLSDYVHLQGSPAAASAVGMAVVLCAERVVHTSKGVMVVLVDYLAVLDMDCAVLWHVCLADVLPKQRWQGPTVKSTRDTPLSQGKSAVAITNCVGLCCQGSSVIVTLVSQAWVVCLTPIVVKGKGRAGGDIGQYKGTVRWTLGLGGTFRARVFAGLLLEDSQSHRLSREQSRQELLTETEDSDNFVTPAMSNFSGYSDCDYGAASSPHLTPKRSTSRIYTLTGTRETSQMPSERVHGVYGGPVDKSSLVHRADVFFSEPYATSTHMRKGRLEVAVLDGGVFLRKREKERQRSSHKSKGGAARSDCARLQVWVLSESRKVATLRVNVDLGRYISGGHVVSFNGAWLSVCLYGSRTEFGLTGTTELLTFDPVGNLVSLLPLGALCPNGATCMYVTDFESGTVAD</sequence>
<dbReference type="EMBL" id="BDIP01002096">
    <property type="protein sequence ID" value="GIQ85719.1"/>
    <property type="molecule type" value="Genomic_DNA"/>
</dbReference>
<dbReference type="EMBL" id="BDIP01002915">
    <property type="protein sequence ID" value="GIQ87013.1"/>
    <property type="molecule type" value="Genomic_DNA"/>
</dbReference>
<reference evidence="2" key="1">
    <citation type="submission" date="2016-10" db="EMBL/GenBank/DDBJ databases">
        <authorList>
            <person name="Tanifuji G."/>
            <person name="Kume K."/>
            <person name="Nakayama T."/>
            <person name="Takabayashi S."/>
            <person name="Hashimoto T."/>
        </authorList>
    </citation>
    <scope>NUCLEOTIDE SEQUENCE</scope>
    <source>
        <strain evidence="2">NY0173</strain>
    </source>
</reference>
<dbReference type="Proteomes" id="UP000265618">
    <property type="component" value="Unassembled WGS sequence"/>
</dbReference>
<gene>
    <name evidence="1" type="ORF">KIPB_007434</name>
    <name evidence="2" type="ORF">KIPB_008970</name>
</gene>
<protein>
    <submittedName>
        <fullName evidence="2">Uncharacterized protein</fullName>
    </submittedName>
</protein>
<proteinExistence type="predicted"/>
<evidence type="ECO:0000313" key="2">
    <source>
        <dbReference type="EMBL" id="GIQ87013.1"/>
    </source>
</evidence>
<keyword evidence="3" id="KW-1185">Reference proteome</keyword>
<comment type="caution">
    <text evidence="2">The sequence shown here is derived from an EMBL/GenBank/DDBJ whole genome shotgun (WGS) entry which is preliminary data.</text>
</comment>
<reference evidence="2 3" key="2">
    <citation type="journal article" date="2018" name="PLoS ONE">
        <title>The draft genome of Kipferlia bialata reveals reductive genome evolution in fornicate parasites.</title>
        <authorList>
            <person name="Tanifuji G."/>
            <person name="Takabayashi S."/>
            <person name="Kume K."/>
            <person name="Takagi M."/>
            <person name="Nakayama T."/>
            <person name="Kamikawa R."/>
            <person name="Inagaki Y."/>
            <person name="Hashimoto T."/>
        </authorList>
    </citation>
    <scope>NUCLEOTIDE SEQUENCE [LARGE SCALE GENOMIC DNA]</scope>
    <source>
        <strain evidence="2">NY0173</strain>
    </source>
</reference>